<comment type="caution">
    <text evidence="2">The sequence shown here is derived from an EMBL/GenBank/DDBJ whole genome shotgun (WGS) entry which is preliminary data.</text>
</comment>
<name>A0ABV7LBY7_9HYPH</name>
<keyword evidence="3" id="KW-1185">Reference proteome</keyword>
<dbReference type="Proteomes" id="UP001595536">
    <property type="component" value="Unassembled WGS sequence"/>
</dbReference>
<proteinExistence type="predicted"/>
<evidence type="ECO:0000256" key="1">
    <source>
        <dbReference type="SAM" id="Phobius"/>
    </source>
</evidence>
<protein>
    <submittedName>
        <fullName evidence="2">Uncharacterized protein</fullName>
    </submittedName>
</protein>
<accession>A0ABV7LBY7</accession>
<feature type="transmembrane region" description="Helical" evidence="1">
    <location>
        <begin position="12"/>
        <end position="29"/>
    </location>
</feature>
<keyword evidence="1" id="KW-0812">Transmembrane</keyword>
<dbReference type="EMBL" id="JBHRUV010000010">
    <property type="protein sequence ID" value="MFC3265062.1"/>
    <property type="molecule type" value="Genomic_DNA"/>
</dbReference>
<sequence>MPAGLSDLLYVVFHIASIMAALAAGVLWLRSASIRVPDIAPYLLLQAGAAEQPLSMREIEENLEQHRQAMARQSRYNRAAAQAASAAAAAQAATFALNLLAVFARAAG</sequence>
<evidence type="ECO:0000313" key="3">
    <source>
        <dbReference type="Proteomes" id="UP001595536"/>
    </source>
</evidence>
<organism evidence="2 3">
    <name type="scientific">Camelimonas abortus</name>
    <dbReference type="NCBI Taxonomy" id="1017184"/>
    <lineage>
        <taxon>Bacteria</taxon>
        <taxon>Pseudomonadati</taxon>
        <taxon>Pseudomonadota</taxon>
        <taxon>Alphaproteobacteria</taxon>
        <taxon>Hyphomicrobiales</taxon>
        <taxon>Chelatococcaceae</taxon>
        <taxon>Camelimonas</taxon>
    </lineage>
</organism>
<evidence type="ECO:0000313" key="2">
    <source>
        <dbReference type="EMBL" id="MFC3265062.1"/>
    </source>
</evidence>
<keyword evidence="1" id="KW-1133">Transmembrane helix</keyword>
<reference evidence="3" key="1">
    <citation type="journal article" date="2019" name="Int. J. Syst. Evol. Microbiol.">
        <title>The Global Catalogue of Microorganisms (GCM) 10K type strain sequencing project: providing services to taxonomists for standard genome sequencing and annotation.</title>
        <authorList>
            <consortium name="The Broad Institute Genomics Platform"/>
            <consortium name="The Broad Institute Genome Sequencing Center for Infectious Disease"/>
            <person name="Wu L."/>
            <person name="Ma J."/>
        </authorList>
    </citation>
    <scope>NUCLEOTIDE SEQUENCE [LARGE SCALE GENOMIC DNA]</scope>
    <source>
        <strain evidence="3">CCM 7941</strain>
    </source>
</reference>
<gene>
    <name evidence="2" type="ORF">ACFOEX_01635</name>
</gene>
<dbReference type="RefSeq" id="WP_376830257.1">
    <property type="nucleotide sequence ID" value="NZ_JBHLWR010000006.1"/>
</dbReference>
<keyword evidence="1" id="KW-0472">Membrane</keyword>